<evidence type="ECO:0000313" key="1">
    <source>
        <dbReference type="EMBL" id="CEG46251.1"/>
    </source>
</evidence>
<sequence length="254" mass="29380">MKFRKTAVNYKRGLPKNPAINVNNADSSDEQEVNVEVSNVHTSFLPLVSPDNLQNKLLGSAQDQWLGSLYDLKDLMKIRTHADGLRRVNLANRFFEVSSSESSNSEGEMKSSLEISDDDLTCIFFRHDRILFQVKRLWIRGTVRRRILKSNFYSIRADNGTLFDAVPASKMELLEEEVVPINRFSKGDRVFWIPDANEDTARTRRQTNNQEEIQLTYKAKIIRVHASNRYDLLLRTNRLVKKVSYKQLRPCAES</sequence>
<evidence type="ECO:0000313" key="2">
    <source>
        <dbReference type="Proteomes" id="UP000054928"/>
    </source>
</evidence>
<dbReference type="STRING" id="4781.A0A0N7L770"/>
<protein>
    <submittedName>
        <fullName evidence="1">Uncharacterized protein</fullName>
    </submittedName>
</protein>
<proteinExistence type="predicted"/>
<dbReference type="EMBL" id="CCYD01002047">
    <property type="protein sequence ID" value="CEG46251.1"/>
    <property type="molecule type" value="Genomic_DNA"/>
</dbReference>
<dbReference type="Proteomes" id="UP000054928">
    <property type="component" value="Unassembled WGS sequence"/>
</dbReference>
<dbReference type="RefSeq" id="XP_024582620.1">
    <property type="nucleotide sequence ID" value="XM_024717086.1"/>
</dbReference>
<keyword evidence="2" id="KW-1185">Reference proteome</keyword>
<dbReference type="OrthoDB" id="107984at2759"/>
<dbReference type="GeneID" id="36397717"/>
<reference evidence="2" key="1">
    <citation type="submission" date="2014-09" db="EMBL/GenBank/DDBJ databases">
        <authorList>
            <person name="Sharma Rahul"/>
            <person name="Thines Marco"/>
        </authorList>
    </citation>
    <scope>NUCLEOTIDE SEQUENCE [LARGE SCALE GENOMIC DNA]</scope>
</reference>
<organism evidence="1 2">
    <name type="scientific">Plasmopara halstedii</name>
    <name type="common">Downy mildew of sunflower</name>
    <dbReference type="NCBI Taxonomy" id="4781"/>
    <lineage>
        <taxon>Eukaryota</taxon>
        <taxon>Sar</taxon>
        <taxon>Stramenopiles</taxon>
        <taxon>Oomycota</taxon>
        <taxon>Peronosporomycetes</taxon>
        <taxon>Peronosporales</taxon>
        <taxon>Peronosporaceae</taxon>
        <taxon>Plasmopara</taxon>
    </lineage>
</organism>
<name>A0A0N7L770_PLAHL</name>
<dbReference type="AlphaFoldDB" id="A0A0N7L770"/>
<accession>A0A0N7L770</accession>